<dbReference type="KEGG" id="rmar:GBA65_12155"/>
<evidence type="ECO:0000256" key="1">
    <source>
        <dbReference type="ARBA" id="ARBA00004651"/>
    </source>
</evidence>
<evidence type="ECO:0000256" key="3">
    <source>
        <dbReference type="ARBA" id="ARBA00022692"/>
    </source>
</evidence>
<dbReference type="PANTHER" id="PTHR39087">
    <property type="entry name" value="UPF0104 MEMBRANE PROTEIN MJ1595"/>
    <property type="match status" value="1"/>
</dbReference>
<feature type="transmembrane region" description="Helical" evidence="7">
    <location>
        <begin position="109"/>
        <end position="132"/>
    </location>
</feature>
<feature type="transmembrane region" description="Helical" evidence="7">
    <location>
        <begin position="144"/>
        <end position="165"/>
    </location>
</feature>
<dbReference type="GO" id="GO:0005886">
    <property type="term" value="C:plasma membrane"/>
    <property type="evidence" value="ECO:0007669"/>
    <property type="project" value="UniProtKB-SubCell"/>
</dbReference>
<feature type="transmembrane region" description="Helical" evidence="7">
    <location>
        <begin position="70"/>
        <end position="88"/>
    </location>
</feature>
<evidence type="ECO:0000256" key="2">
    <source>
        <dbReference type="ARBA" id="ARBA00022475"/>
    </source>
</evidence>
<feature type="region of interest" description="Disordered" evidence="6">
    <location>
        <begin position="222"/>
        <end position="281"/>
    </location>
</feature>
<evidence type="ECO:0000256" key="6">
    <source>
        <dbReference type="SAM" id="MobiDB-lite"/>
    </source>
</evidence>
<dbReference type="Proteomes" id="UP000502706">
    <property type="component" value="Chromosome"/>
</dbReference>
<keyword evidence="5 7" id="KW-0472">Membrane</keyword>
<dbReference type="EMBL" id="CP045121">
    <property type="protein sequence ID" value="QIN79150.1"/>
    <property type="molecule type" value="Genomic_DNA"/>
</dbReference>
<name>A0A6G8PY83_9ACTN</name>
<feature type="compositionally biased region" description="Basic residues" evidence="6">
    <location>
        <begin position="227"/>
        <end position="236"/>
    </location>
</feature>
<evidence type="ECO:0000313" key="9">
    <source>
        <dbReference type="Proteomes" id="UP000502706"/>
    </source>
</evidence>
<accession>A0A6G8PY83</accession>
<dbReference type="AlphaFoldDB" id="A0A6G8PY83"/>
<organism evidence="8 9">
    <name type="scientific">Rubrobacter marinus</name>
    <dbReference type="NCBI Taxonomy" id="2653852"/>
    <lineage>
        <taxon>Bacteria</taxon>
        <taxon>Bacillati</taxon>
        <taxon>Actinomycetota</taxon>
        <taxon>Rubrobacteria</taxon>
        <taxon>Rubrobacterales</taxon>
        <taxon>Rubrobacteraceae</taxon>
        <taxon>Rubrobacter</taxon>
    </lineage>
</organism>
<dbReference type="RefSeq" id="WP_166396810.1">
    <property type="nucleotide sequence ID" value="NZ_CP045121.1"/>
</dbReference>
<protein>
    <recommendedName>
        <fullName evidence="10">Flippase-like domain-containing protein</fullName>
    </recommendedName>
</protein>
<dbReference type="Pfam" id="PF03706">
    <property type="entry name" value="LPG_synthase_TM"/>
    <property type="match status" value="1"/>
</dbReference>
<evidence type="ECO:0000256" key="4">
    <source>
        <dbReference type="ARBA" id="ARBA00022989"/>
    </source>
</evidence>
<keyword evidence="3 7" id="KW-0812">Transmembrane</keyword>
<sequence length="313" mass="32507">MRVRVAALALGMVALAGLALALAPAHLVGAGEYVAEHPLEVGLALVAYTGAFVLRAAAWRPLAGAPVPRGRLFSLLMGALFLNHAAPAKAGDIARMYALSRRGVAGEEAVAGVVASRAVDLAGLLAVLGAAWTLAGAGGWERAVLPAGVVVCAVSALALIPRLGLRLPRASSGRLAGLLRRAEGVLAALRGVSPGALARSFAFAAPAWVLEAGILWTVGRGSGWGSRPRRWSRPRSSRCSSPRFRSRRGLSVPTRPGWSRSCSPSGAGRDRVRRRRGDARDQVPVRIRRGPFAFAEGLAAVRKGVADEAGLQV</sequence>
<keyword evidence="4 7" id="KW-1133">Transmembrane helix</keyword>
<gene>
    <name evidence="8" type="ORF">GBA65_12155</name>
</gene>
<dbReference type="PANTHER" id="PTHR39087:SF2">
    <property type="entry name" value="UPF0104 MEMBRANE PROTEIN MJ1595"/>
    <property type="match status" value="1"/>
</dbReference>
<dbReference type="InterPro" id="IPR022791">
    <property type="entry name" value="L-PG_synthase/AglD"/>
</dbReference>
<proteinExistence type="predicted"/>
<reference evidence="8 9" key="1">
    <citation type="submission" date="2019-10" db="EMBL/GenBank/DDBJ databases">
        <title>Rubrobacter sp nov SCSIO 52915 isolated from a deep-sea sediment in the South China Sea.</title>
        <authorList>
            <person name="Chen R.W."/>
        </authorList>
    </citation>
    <scope>NUCLEOTIDE SEQUENCE [LARGE SCALE GENOMIC DNA]</scope>
    <source>
        <strain evidence="8 9">SCSIO 52915</strain>
    </source>
</reference>
<comment type="subcellular location">
    <subcellularLocation>
        <location evidence="1">Cell membrane</location>
        <topology evidence="1">Multi-pass membrane protein</topology>
    </subcellularLocation>
</comment>
<evidence type="ECO:0000256" key="7">
    <source>
        <dbReference type="SAM" id="Phobius"/>
    </source>
</evidence>
<keyword evidence="2" id="KW-1003">Cell membrane</keyword>
<evidence type="ECO:0000313" key="8">
    <source>
        <dbReference type="EMBL" id="QIN79150.1"/>
    </source>
</evidence>
<keyword evidence="9" id="KW-1185">Reference proteome</keyword>
<evidence type="ECO:0000256" key="5">
    <source>
        <dbReference type="ARBA" id="ARBA00023136"/>
    </source>
</evidence>
<evidence type="ECO:0008006" key="10">
    <source>
        <dbReference type="Google" id="ProtNLM"/>
    </source>
</evidence>